<dbReference type="Proteomes" id="UP001596230">
    <property type="component" value="Unassembled WGS sequence"/>
</dbReference>
<dbReference type="RefSeq" id="WP_385946346.1">
    <property type="nucleotide sequence ID" value="NZ_JBHSUB010000004.1"/>
</dbReference>
<dbReference type="EMBL" id="JBHSUB010000004">
    <property type="protein sequence ID" value="MFC6377118.1"/>
    <property type="molecule type" value="Genomic_DNA"/>
</dbReference>
<organism evidence="1 2">
    <name type="scientific">Tatumella terrea</name>
    <dbReference type="NCBI Taxonomy" id="419007"/>
    <lineage>
        <taxon>Bacteria</taxon>
        <taxon>Pseudomonadati</taxon>
        <taxon>Pseudomonadota</taxon>
        <taxon>Gammaproteobacteria</taxon>
        <taxon>Enterobacterales</taxon>
        <taxon>Erwiniaceae</taxon>
        <taxon>Tatumella</taxon>
    </lineage>
</organism>
<protein>
    <submittedName>
        <fullName evidence="1">Uncharacterized protein</fullName>
    </submittedName>
</protein>
<evidence type="ECO:0000313" key="2">
    <source>
        <dbReference type="Proteomes" id="UP001596230"/>
    </source>
</evidence>
<evidence type="ECO:0000313" key="1">
    <source>
        <dbReference type="EMBL" id="MFC6377118.1"/>
    </source>
</evidence>
<accession>A0ABW1VXR3</accession>
<keyword evidence="2" id="KW-1185">Reference proteome</keyword>
<sequence>MNREKTDEDRALIVKNLPAVTTSWMTVDYSDEEVLQDTIGWEDIADLIGALSALSA</sequence>
<reference evidence="2" key="1">
    <citation type="journal article" date="2019" name="Int. J. Syst. Evol. Microbiol.">
        <title>The Global Catalogue of Microorganisms (GCM) 10K type strain sequencing project: providing services to taxonomists for standard genome sequencing and annotation.</title>
        <authorList>
            <consortium name="The Broad Institute Genomics Platform"/>
            <consortium name="The Broad Institute Genome Sequencing Center for Infectious Disease"/>
            <person name="Wu L."/>
            <person name="Ma J."/>
        </authorList>
    </citation>
    <scope>NUCLEOTIDE SEQUENCE [LARGE SCALE GENOMIC DNA]</scope>
    <source>
        <strain evidence="2">CGMCC 1.18518</strain>
    </source>
</reference>
<name>A0ABW1VXR3_9GAMM</name>
<proteinExistence type="predicted"/>
<comment type="caution">
    <text evidence="1">The sequence shown here is derived from an EMBL/GenBank/DDBJ whole genome shotgun (WGS) entry which is preliminary data.</text>
</comment>
<gene>
    <name evidence="1" type="ORF">ACFP9W_03260</name>
</gene>